<evidence type="ECO:0000259" key="5">
    <source>
        <dbReference type="PROSITE" id="PS50041"/>
    </source>
</evidence>
<dbReference type="SMART" id="SM00034">
    <property type="entry name" value="CLECT"/>
    <property type="match status" value="1"/>
</dbReference>
<dbReference type="PROSITE" id="PS01186">
    <property type="entry name" value="EGF_2"/>
    <property type="match status" value="1"/>
</dbReference>
<organism evidence="6 7">
    <name type="scientific">Pangasianodon hypophthalmus</name>
    <name type="common">Striped catfish</name>
    <name type="synonym">Helicophagus hypophthalmus</name>
    <dbReference type="NCBI Taxonomy" id="310915"/>
    <lineage>
        <taxon>Eukaryota</taxon>
        <taxon>Metazoa</taxon>
        <taxon>Chordata</taxon>
        <taxon>Craniata</taxon>
        <taxon>Vertebrata</taxon>
        <taxon>Euteleostomi</taxon>
        <taxon>Actinopterygii</taxon>
        <taxon>Neopterygii</taxon>
        <taxon>Teleostei</taxon>
        <taxon>Ostariophysi</taxon>
        <taxon>Siluriformes</taxon>
        <taxon>Pangasiidae</taxon>
        <taxon>Pangasianodon</taxon>
    </lineage>
</organism>
<evidence type="ECO:0008006" key="8">
    <source>
        <dbReference type="Google" id="ProtNLM"/>
    </source>
</evidence>
<dbReference type="Pfam" id="PF00008">
    <property type="entry name" value="EGF"/>
    <property type="match status" value="1"/>
</dbReference>
<dbReference type="InterPro" id="IPR016187">
    <property type="entry name" value="CTDL_fold"/>
</dbReference>
<keyword evidence="2" id="KW-0245">EGF-like domain</keyword>
<dbReference type="FunFam" id="3.10.100.10:FF:000007">
    <property type="entry name" value="L-selectin"/>
    <property type="match status" value="1"/>
</dbReference>
<feature type="transmembrane region" description="Helical" evidence="3">
    <location>
        <begin position="189"/>
        <end position="212"/>
    </location>
</feature>
<gene>
    <name evidence="6" type="ORF">PHYPO_G00091190</name>
</gene>
<dbReference type="InterPro" id="IPR016186">
    <property type="entry name" value="C-type_lectin-like/link_sf"/>
</dbReference>
<dbReference type="Gene3D" id="3.10.100.10">
    <property type="entry name" value="Mannose-Binding Protein A, subunit A"/>
    <property type="match status" value="1"/>
</dbReference>
<keyword evidence="7" id="KW-1185">Reference proteome</keyword>
<dbReference type="Gene3D" id="2.10.25.10">
    <property type="entry name" value="Laminin"/>
    <property type="match status" value="1"/>
</dbReference>
<accession>A0A5N5LA99</accession>
<evidence type="ECO:0000313" key="6">
    <source>
        <dbReference type="EMBL" id="KAB5539625.1"/>
    </source>
</evidence>
<dbReference type="PROSITE" id="PS00022">
    <property type="entry name" value="EGF_1"/>
    <property type="match status" value="1"/>
</dbReference>
<dbReference type="SUPFAM" id="SSF56436">
    <property type="entry name" value="C-type lectin-like"/>
    <property type="match status" value="1"/>
</dbReference>
<reference evidence="6 7" key="1">
    <citation type="submission" date="2019-06" db="EMBL/GenBank/DDBJ databases">
        <title>A chromosome-scale genome assembly of the striped catfish, Pangasianodon hypophthalmus.</title>
        <authorList>
            <person name="Wen M."/>
            <person name="Zahm M."/>
            <person name="Roques C."/>
            <person name="Cabau C."/>
            <person name="Klopp C."/>
            <person name="Donnadieu C."/>
            <person name="Jouanno E."/>
            <person name="Avarre J.-C."/>
            <person name="Campet M."/>
            <person name="Ha T.T.T."/>
            <person name="Dugue R."/>
            <person name="Lampietro C."/>
            <person name="Louis A."/>
            <person name="Herpin A."/>
            <person name="Echchiki A."/>
            <person name="Berthelot C."/>
            <person name="Parey E."/>
            <person name="Roest-Crollius H."/>
            <person name="Braasch I."/>
            <person name="Postlethwait J."/>
            <person name="Bobe J."/>
            <person name="Montfort J."/>
            <person name="Bouchez O."/>
            <person name="Begum T."/>
            <person name="Schartl M."/>
            <person name="Guiguen Y."/>
        </authorList>
    </citation>
    <scope>NUCLEOTIDE SEQUENCE [LARGE SCALE GENOMIC DNA]</scope>
    <source>
        <strain evidence="6 7">Indonesia</strain>
        <tissue evidence="6">Blood</tissue>
    </source>
</reference>
<keyword evidence="3" id="KW-0812">Transmembrane</keyword>
<comment type="caution">
    <text evidence="2">Lacks conserved residue(s) required for the propagation of feature annotation.</text>
</comment>
<feature type="domain" description="C-type lectin" evidence="5">
    <location>
        <begin position="28"/>
        <end position="147"/>
    </location>
</feature>
<dbReference type="AlphaFoldDB" id="A0A5N5LA99"/>
<evidence type="ECO:0000259" key="4">
    <source>
        <dbReference type="PROSITE" id="PS50026"/>
    </source>
</evidence>
<dbReference type="Pfam" id="PF00059">
    <property type="entry name" value="Lectin_C"/>
    <property type="match status" value="1"/>
</dbReference>
<feature type="domain" description="EGF-like" evidence="4">
    <location>
        <begin position="147"/>
        <end position="183"/>
    </location>
</feature>
<name>A0A5N5LA99_PANHP</name>
<dbReference type="FunFam" id="2.10.25.10:FF:000176">
    <property type="entry name" value="Selectin P"/>
    <property type="match status" value="1"/>
</dbReference>
<evidence type="ECO:0000256" key="1">
    <source>
        <dbReference type="ARBA" id="ARBA00023157"/>
    </source>
</evidence>
<dbReference type="CDD" id="cd00054">
    <property type="entry name" value="EGF_CA"/>
    <property type="match status" value="1"/>
</dbReference>
<dbReference type="PANTHER" id="PTHR45784">
    <property type="entry name" value="C-TYPE LECTIN DOMAIN FAMILY 20 MEMBER A-RELATED"/>
    <property type="match status" value="1"/>
</dbReference>
<evidence type="ECO:0000256" key="2">
    <source>
        <dbReference type="PROSITE-ProRule" id="PRU00076"/>
    </source>
</evidence>
<dbReference type="InterPro" id="IPR018378">
    <property type="entry name" value="C-type_lectin_CS"/>
</dbReference>
<dbReference type="PROSITE" id="PS50026">
    <property type="entry name" value="EGF_3"/>
    <property type="match status" value="1"/>
</dbReference>
<dbReference type="EMBL" id="VFJC01000020">
    <property type="protein sequence ID" value="KAB5539625.1"/>
    <property type="molecule type" value="Genomic_DNA"/>
</dbReference>
<dbReference type="Proteomes" id="UP000327468">
    <property type="component" value="Chromosome 19"/>
</dbReference>
<feature type="disulfide bond" evidence="2">
    <location>
        <begin position="173"/>
        <end position="182"/>
    </location>
</feature>
<keyword evidence="3" id="KW-0472">Membrane</keyword>
<dbReference type="SMART" id="SM00181">
    <property type="entry name" value="EGF"/>
    <property type="match status" value="1"/>
</dbReference>
<dbReference type="InterPro" id="IPR000742">
    <property type="entry name" value="EGF"/>
</dbReference>
<evidence type="ECO:0000313" key="7">
    <source>
        <dbReference type="Proteomes" id="UP000327468"/>
    </source>
</evidence>
<dbReference type="PROSITE" id="PS00615">
    <property type="entry name" value="C_TYPE_LECTIN_1"/>
    <property type="match status" value="1"/>
</dbReference>
<dbReference type="PANTHER" id="PTHR45784:SF3">
    <property type="entry name" value="C-TYPE LECTIN DOMAIN FAMILY 4 MEMBER K-LIKE-RELATED"/>
    <property type="match status" value="1"/>
</dbReference>
<protein>
    <recommendedName>
        <fullName evidence="8">C-type lectin domain-containing protein</fullName>
    </recommendedName>
</protein>
<keyword evidence="1 2" id="KW-1015">Disulfide bond</keyword>
<proteinExistence type="predicted"/>
<evidence type="ECO:0000256" key="3">
    <source>
        <dbReference type="SAM" id="Phobius"/>
    </source>
</evidence>
<dbReference type="PROSITE" id="PS50041">
    <property type="entry name" value="C_TYPE_LECTIN_2"/>
    <property type="match status" value="1"/>
</dbReference>
<sequence length="246" mass="28320">MAGAMMLTMRLYPQTQLLLYLSLTSVLVTSWTYTYSNETMIWTEAKAWCENQSQRLMVIQNEEVNNYLKDKLPKLKAYYWIGLRKIAGSWTWHGTAKMLEGNGSWAHNEPNNKKQDEDCVEIYINNEETNGKWNDEKCTKKKHALCYNASCFERSCSKHAECVENISNYTCKCNPGFTGPNCKEGYKHMLMASSGFAVFSTICCCMFCYSYLRKRKKSVKQNDQGEVMNPVYNVGDAPLEDPLTLQ</sequence>
<keyword evidence="3" id="KW-1133">Transmembrane helix</keyword>
<comment type="caution">
    <text evidence="6">The sequence shown here is derived from an EMBL/GenBank/DDBJ whole genome shotgun (WGS) entry which is preliminary data.</text>
</comment>
<dbReference type="InterPro" id="IPR001304">
    <property type="entry name" value="C-type_lectin-like"/>
</dbReference>